<keyword evidence="9" id="KW-0732">Signal</keyword>
<dbReference type="Pfam" id="PF01355">
    <property type="entry name" value="HIPIP"/>
    <property type="match status" value="1"/>
</dbReference>
<dbReference type="GO" id="GO:0051539">
    <property type="term" value="F:4 iron, 4 sulfur cluster binding"/>
    <property type="evidence" value="ECO:0007669"/>
    <property type="project" value="UniProtKB-KW"/>
</dbReference>
<proteinExistence type="inferred from homology"/>
<keyword evidence="2 8" id="KW-0813">Transport</keyword>
<dbReference type="PROSITE" id="PS51373">
    <property type="entry name" value="HIPIP"/>
    <property type="match status" value="1"/>
</dbReference>
<keyword evidence="7 8" id="KW-0411">Iron-sulfur</keyword>
<keyword evidence="6 8" id="KW-0408">Iron</keyword>
<accession>A0A1I2V5J3</accession>
<keyword evidence="5 8" id="KW-0249">Electron transport</keyword>
<dbReference type="GO" id="GO:0009055">
    <property type="term" value="F:electron transfer activity"/>
    <property type="evidence" value="ECO:0007669"/>
    <property type="project" value="InterPro"/>
</dbReference>
<keyword evidence="3 8" id="KW-0004">4Fe-4S</keyword>
<gene>
    <name evidence="11" type="ORF">SAMN05216175_11541</name>
</gene>
<comment type="similarity">
    <text evidence="8">Belongs to the high-potential iron-sulfur protein (HiPIP) family.</text>
</comment>
<dbReference type="GO" id="GO:0019646">
    <property type="term" value="P:aerobic electron transport chain"/>
    <property type="evidence" value="ECO:0007669"/>
    <property type="project" value="InterPro"/>
</dbReference>
<evidence type="ECO:0000313" key="11">
    <source>
        <dbReference type="EMBL" id="SFG83739.1"/>
    </source>
</evidence>
<evidence type="ECO:0000256" key="2">
    <source>
        <dbReference type="ARBA" id="ARBA00022448"/>
    </source>
</evidence>
<keyword evidence="4 8" id="KW-0479">Metal-binding</keyword>
<evidence type="ECO:0000256" key="9">
    <source>
        <dbReference type="SAM" id="SignalP"/>
    </source>
</evidence>
<dbReference type="Proteomes" id="UP000198623">
    <property type="component" value="Unassembled WGS sequence"/>
</dbReference>
<evidence type="ECO:0000256" key="7">
    <source>
        <dbReference type="ARBA" id="ARBA00023014"/>
    </source>
</evidence>
<dbReference type="EMBL" id="FOOU01000015">
    <property type="protein sequence ID" value="SFG83739.1"/>
    <property type="molecule type" value="Genomic_DNA"/>
</dbReference>
<keyword evidence="12" id="KW-1185">Reference proteome</keyword>
<name>A0A1I2V5J3_9GAMM</name>
<dbReference type="RefSeq" id="WP_090729801.1">
    <property type="nucleotide sequence ID" value="NZ_FOOU01000015.1"/>
</dbReference>
<organism evidence="11 12">
    <name type="scientific">Neptunomonas qingdaonensis</name>
    <dbReference type="NCBI Taxonomy" id="1045558"/>
    <lineage>
        <taxon>Bacteria</taxon>
        <taxon>Pseudomonadati</taxon>
        <taxon>Pseudomonadota</taxon>
        <taxon>Gammaproteobacteria</taxon>
        <taxon>Oceanospirillales</taxon>
        <taxon>Oceanospirillaceae</taxon>
        <taxon>Neptunomonas</taxon>
    </lineage>
</organism>
<protein>
    <recommendedName>
        <fullName evidence="8">High-potential iron-sulfur protein</fullName>
        <shortName evidence="8">HiPIP</shortName>
    </recommendedName>
</protein>
<evidence type="ECO:0000313" key="12">
    <source>
        <dbReference type="Proteomes" id="UP000198623"/>
    </source>
</evidence>
<evidence type="ECO:0000259" key="10">
    <source>
        <dbReference type="PROSITE" id="PS51373"/>
    </source>
</evidence>
<dbReference type="SUPFAM" id="SSF57652">
    <property type="entry name" value="HIPIP (high potential iron protein)"/>
    <property type="match status" value="1"/>
</dbReference>
<evidence type="ECO:0000256" key="8">
    <source>
        <dbReference type="RuleBase" id="RU000620"/>
    </source>
</evidence>
<comment type="function">
    <text evidence="1 8">Specific class of high-redox-potential 4Fe-4S ferredoxins. Functions in anaerobic electron transport in most purple and in some other photosynthetic bacteria and in at least one genus (Paracoccus) of halophilic, denitrifying bacteria.</text>
</comment>
<evidence type="ECO:0000256" key="6">
    <source>
        <dbReference type="ARBA" id="ARBA00023004"/>
    </source>
</evidence>
<feature type="signal peptide" evidence="9">
    <location>
        <begin position="1"/>
        <end position="36"/>
    </location>
</feature>
<feature type="domain" description="High potential iron-sulfur proteins family profile" evidence="10">
    <location>
        <begin position="36"/>
        <end position="112"/>
    </location>
</feature>
<dbReference type="InterPro" id="IPR036369">
    <property type="entry name" value="HIPIP_sf"/>
</dbReference>
<dbReference type="OrthoDB" id="5298540at2"/>
<sequence>MKKSTIDLKRRNILKKSLVGLTAVAAGSIIATSASADELPELTEDDPMAIGLGYKKDTATVDAATQPKHTADQRCDGCALYTSKSATAGACAIFPGKQVSASGWCSAYAKKS</sequence>
<evidence type="ECO:0000256" key="1">
    <source>
        <dbReference type="ARBA" id="ARBA00002137"/>
    </source>
</evidence>
<dbReference type="AlphaFoldDB" id="A0A1I2V5J3"/>
<dbReference type="GO" id="GO:0046872">
    <property type="term" value="F:metal ion binding"/>
    <property type="evidence" value="ECO:0007669"/>
    <property type="project" value="UniProtKB-KW"/>
</dbReference>
<dbReference type="InterPro" id="IPR000170">
    <property type="entry name" value="High_potential_FeS_prot"/>
</dbReference>
<reference evidence="12" key="1">
    <citation type="submission" date="2016-10" db="EMBL/GenBank/DDBJ databases">
        <authorList>
            <person name="Varghese N."/>
            <person name="Submissions S."/>
        </authorList>
    </citation>
    <scope>NUCLEOTIDE SEQUENCE [LARGE SCALE GENOMIC DNA]</scope>
    <source>
        <strain evidence="12">CGMCC 1.10971</strain>
    </source>
</reference>
<evidence type="ECO:0000256" key="3">
    <source>
        <dbReference type="ARBA" id="ARBA00022485"/>
    </source>
</evidence>
<dbReference type="PROSITE" id="PS51318">
    <property type="entry name" value="TAT"/>
    <property type="match status" value="1"/>
</dbReference>
<evidence type="ECO:0000256" key="4">
    <source>
        <dbReference type="ARBA" id="ARBA00022723"/>
    </source>
</evidence>
<dbReference type="Gene3D" id="4.10.490.10">
    <property type="entry name" value="High potential iron-sulphur protein"/>
    <property type="match status" value="1"/>
</dbReference>
<feature type="chain" id="PRO_5011606672" description="High-potential iron-sulfur protein" evidence="9">
    <location>
        <begin position="37"/>
        <end position="112"/>
    </location>
</feature>
<evidence type="ECO:0000256" key="5">
    <source>
        <dbReference type="ARBA" id="ARBA00022982"/>
    </source>
</evidence>
<dbReference type="InterPro" id="IPR006311">
    <property type="entry name" value="TAT_signal"/>
</dbReference>
<comment type="subunit">
    <text evidence="8">Homodimer.</text>
</comment>